<evidence type="ECO:0000256" key="1">
    <source>
        <dbReference type="ARBA" id="ARBA00022741"/>
    </source>
</evidence>
<dbReference type="GO" id="GO:0051603">
    <property type="term" value="P:proteolysis involved in protein catabolic process"/>
    <property type="evidence" value="ECO:0007669"/>
    <property type="project" value="TreeGrafter"/>
</dbReference>
<dbReference type="RefSeq" id="XP_029216302.1">
    <property type="nucleotide sequence ID" value="XM_029360326.1"/>
</dbReference>
<dbReference type="AlphaFoldDB" id="A0A2A9M9D8"/>
<feature type="region of interest" description="Disordered" evidence="3">
    <location>
        <begin position="36"/>
        <end position="87"/>
    </location>
</feature>
<dbReference type="PANTHER" id="PTHR48102:SF3">
    <property type="entry name" value="ATP-DEPENDENT PROTEASE ATPASE SUBUNIT HSLU"/>
    <property type="match status" value="1"/>
</dbReference>
<dbReference type="Gene3D" id="3.40.50.300">
    <property type="entry name" value="P-loop containing nucleotide triphosphate hydrolases"/>
    <property type="match status" value="2"/>
</dbReference>
<dbReference type="Gene3D" id="1.10.8.60">
    <property type="match status" value="1"/>
</dbReference>
<evidence type="ECO:0000259" key="4">
    <source>
        <dbReference type="SMART" id="SM00382"/>
    </source>
</evidence>
<comment type="caution">
    <text evidence="6">The sequence shown here is derived from an EMBL/GenBank/DDBJ whole genome shotgun (WGS) entry which is preliminary data.</text>
</comment>
<dbReference type="OrthoDB" id="1721884at2759"/>
<evidence type="ECO:0000313" key="6">
    <source>
        <dbReference type="EMBL" id="PFH32293.1"/>
    </source>
</evidence>
<dbReference type="InterPro" id="IPR019489">
    <property type="entry name" value="Clp_ATPase_C"/>
</dbReference>
<dbReference type="SMART" id="SM01086">
    <property type="entry name" value="ClpB_D2-small"/>
    <property type="match status" value="1"/>
</dbReference>
<feature type="region of interest" description="Disordered" evidence="3">
    <location>
        <begin position="160"/>
        <end position="192"/>
    </location>
</feature>
<dbReference type="KEGG" id="bbes:BESB_016110"/>
<dbReference type="GeneID" id="40306672"/>
<name>A0A2A9M9D8_BESBE</name>
<feature type="domain" description="Clp ATPase C-terminal" evidence="5">
    <location>
        <begin position="619"/>
        <end position="715"/>
    </location>
</feature>
<evidence type="ECO:0000256" key="3">
    <source>
        <dbReference type="SAM" id="MobiDB-lite"/>
    </source>
</evidence>
<dbReference type="GO" id="GO:0009376">
    <property type="term" value="C:HslUV protease complex"/>
    <property type="evidence" value="ECO:0007669"/>
    <property type="project" value="TreeGrafter"/>
</dbReference>
<dbReference type="STRING" id="94643.A0A2A9M9D8"/>
<evidence type="ECO:0000259" key="5">
    <source>
        <dbReference type="SMART" id="SM01086"/>
    </source>
</evidence>
<dbReference type="InterPro" id="IPR003959">
    <property type="entry name" value="ATPase_AAA_core"/>
</dbReference>
<dbReference type="GO" id="GO:0005524">
    <property type="term" value="F:ATP binding"/>
    <property type="evidence" value="ECO:0007669"/>
    <property type="project" value="UniProtKB-KW"/>
</dbReference>
<feature type="region of interest" description="Disordered" evidence="3">
    <location>
        <begin position="421"/>
        <end position="447"/>
    </location>
</feature>
<proteinExistence type="predicted"/>
<keyword evidence="7" id="KW-1185">Reference proteome</keyword>
<organism evidence="6 7">
    <name type="scientific">Besnoitia besnoiti</name>
    <name type="common">Apicomplexan protozoan</name>
    <dbReference type="NCBI Taxonomy" id="94643"/>
    <lineage>
        <taxon>Eukaryota</taxon>
        <taxon>Sar</taxon>
        <taxon>Alveolata</taxon>
        <taxon>Apicomplexa</taxon>
        <taxon>Conoidasida</taxon>
        <taxon>Coccidia</taxon>
        <taxon>Eucoccidiorida</taxon>
        <taxon>Eimeriorina</taxon>
        <taxon>Sarcocystidae</taxon>
        <taxon>Besnoitia</taxon>
    </lineage>
</organism>
<gene>
    <name evidence="6" type="ORF">BESB_016110</name>
</gene>
<dbReference type="InterPro" id="IPR003593">
    <property type="entry name" value="AAA+_ATPase"/>
</dbReference>
<dbReference type="InterPro" id="IPR050052">
    <property type="entry name" value="ATP-dep_Clp_protease_ClpX"/>
</dbReference>
<keyword evidence="2 6" id="KW-0067">ATP-binding</keyword>
<feature type="compositionally biased region" description="Polar residues" evidence="3">
    <location>
        <begin position="47"/>
        <end position="59"/>
    </location>
</feature>
<dbReference type="GO" id="GO:0016887">
    <property type="term" value="F:ATP hydrolysis activity"/>
    <property type="evidence" value="ECO:0007669"/>
    <property type="project" value="InterPro"/>
</dbReference>
<feature type="domain" description="AAA+ ATPase" evidence="4">
    <location>
        <begin position="279"/>
        <end position="620"/>
    </location>
</feature>
<keyword evidence="6" id="KW-0645">Protease</keyword>
<dbReference type="SUPFAM" id="SSF52540">
    <property type="entry name" value="P-loop containing nucleoside triphosphate hydrolases"/>
    <property type="match status" value="1"/>
</dbReference>
<dbReference type="Pfam" id="PF07724">
    <property type="entry name" value="AAA_2"/>
    <property type="match status" value="1"/>
</dbReference>
<protein>
    <submittedName>
        <fullName evidence="6">Putative ATP-dependent hsl protease ATP-binding subunit hslU</fullName>
    </submittedName>
</protein>
<dbReference type="Pfam" id="PF00004">
    <property type="entry name" value="AAA"/>
    <property type="match status" value="1"/>
</dbReference>
<dbReference type="Proteomes" id="UP000224006">
    <property type="component" value="Chromosome X"/>
</dbReference>
<feature type="region of interest" description="Disordered" evidence="3">
    <location>
        <begin position="211"/>
        <end position="232"/>
    </location>
</feature>
<keyword evidence="1" id="KW-0547">Nucleotide-binding</keyword>
<dbReference type="PANTHER" id="PTHR48102">
    <property type="entry name" value="ATP-DEPENDENT CLP PROTEASE ATP-BINDING SUBUNIT CLPX-LIKE, MITOCHONDRIAL-RELATED"/>
    <property type="match status" value="1"/>
</dbReference>
<keyword evidence="6" id="KW-0378">Hydrolase</keyword>
<dbReference type="SMART" id="SM00382">
    <property type="entry name" value="AAA"/>
    <property type="match status" value="1"/>
</dbReference>
<dbReference type="GO" id="GO:0008233">
    <property type="term" value="F:peptidase activity"/>
    <property type="evidence" value="ECO:0007669"/>
    <property type="project" value="UniProtKB-KW"/>
</dbReference>
<evidence type="ECO:0000256" key="2">
    <source>
        <dbReference type="ARBA" id="ARBA00022840"/>
    </source>
</evidence>
<dbReference type="EMBL" id="NWUJ01000011">
    <property type="protein sequence ID" value="PFH32293.1"/>
    <property type="molecule type" value="Genomic_DNA"/>
</dbReference>
<dbReference type="InterPro" id="IPR027417">
    <property type="entry name" value="P-loop_NTPase"/>
</dbReference>
<dbReference type="VEuPathDB" id="ToxoDB:BESB_016110"/>
<reference evidence="6 7" key="1">
    <citation type="submission" date="2017-09" db="EMBL/GenBank/DDBJ databases">
        <title>Genome sequencing of Besnoitia besnoiti strain Bb-Ger1.</title>
        <authorList>
            <person name="Schares G."/>
            <person name="Venepally P."/>
            <person name="Lorenzi H.A."/>
        </authorList>
    </citation>
    <scope>NUCLEOTIDE SEQUENCE [LARGE SCALE GENOMIC DNA]</scope>
    <source>
        <strain evidence="6 7">Bb-Ger1</strain>
    </source>
</reference>
<accession>A0A2A9M9D8</accession>
<evidence type="ECO:0000313" key="7">
    <source>
        <dbReference type="Proteomes" id="UP000224006"/>
    </source>
</evidence>
<sequence length="727" mass="77981">MGVPSMLSRQRGLSLSSTVTVCSAIVSRSLKKGQAGRAHACVPARSSFPTPGQRKTPSATPVAPSLPRTEEGEVRSPCRPSSARGKGSFCRAASCESAALLCRSGKTPSGARGRSALSPDHRLLPFRSVRLVSSLPDRANGRVTDREERVSRAYRAGFSTVSEASPTSKEAARAASSACAEPSNAPGCQQDGAAGRAALPEALEANSLVPAEMGSGSENTGEGVTASPDDFARNPDEIVAALDKYIVGQDAAKRSLAISLRDRWRRQNVKDEKLRREIAPNNLLLIGPSGCGKTELAKRLASFAGAPFVKVAATRFTEVGFVGDDTSSIVHYLAQQAYADEKERMKKVIFKEAASRARQEVARALREQGAMSDSVEVITAMIKDGRLDEVEVEVDESLLQKHPEGPQDPLSALFSSLGKAMSSQRGNPFAPPGGFPGGPSPAAFGLPTPVAPFAPAAGGGRNGRGRGGSIPGISFSVPIGLFGGNNQKHEAEQRKKVKVKKAIAAMTEHFANEMTDTEDVQERAREAAENRGIVFIDEFDKLVEERSGSDNSAFRSKRVGVQRELLTLIEGTSVPTQLGVINTDHVLFIASGSFLACKPSDIIPELQGRLPVRSDLKPLTEENFVQILTETQYNLLDQQSALLATEGVKLTFEESGIREIARISHHLNTVNANVGARRLKTVLAKVLEDTKFEAHTRRGSEVVVTKEMVEERLRPLMEQADLCKYIL</sequence>